<dbReference type="PANTHER" id="PTHR39410">
    <property type="entry name" value="RIKEN CDNA 4930558K02 GENE"/>
    <property type="match status" value="1"/>
</dbReference>
<dbReference type="VEuPathDB" id="HostDB:CUNH1orf105"/>
<name>A0A7J7SPD7_MYOMY</name>
<dbReference type="InterPro" id="IPR027845">
    <property type="entry name" value="DUF4548"/>
</dbReference>
<dbReference type="EMBL" id="JABWUV010000018">
    <property type="protein sequence ID" value="KAF6290279.1"/>
    <property type="molecule type" value="Genomic_DNA"/>
</dbReference>
<dbReference type="PANTHER" id="PTHR39410:SF1">
    <property type="entry name" value="RIKEN CDNA 4930558K02 GENE"/>
    <property type="match status" value="1"/>
</dbReference>
<evidence type="ECO:0000313" key="3">
    <source>
        <dbReference type="Proteomes" id="UP000527355"/>
    </source>
</evidence>
<evidence type="ECO:0000313" key="2">
    <source>
        <dbReference type="EMBL" id="KAF6290279.1"/>
    </source>
</evidence>
<feature type="compositionally biased region" description="Polar residues" evidence="1">
    <location>
        <begin position="45"/>
        <end position="59"/>
    </location>
</feature>
<comment type="caution">
    <text evidence="2">The sequence shown here is derived from an EMBL/GenBank/DDBJ whole genome shotgun (WGS) entry which is preliminary data.</text>
</comment>
<sequence length="188" mass="21485">MSLQASVPKFDRIPWLCEASLRNKPLVLSLPKRYPHGSATSLNSWRKDVNSPNTFQVPNGLSKARRNQRGPMLGRNLQLCSTCQEVKMVQPRTMMIPNDLKHSFENCMSHRMKSLPPPKAPTEPRCSPDDISTGDSVILAGERWHVVLQRTQNRCPPECLESQRRLNNEVSYKNQGRDELKPARKRNT</sequence>
<feature type="region of interest" description="Disordered" evidence="1">
    <location>
        <begin position="45"/>
        <end position="68"/>
    </location>
</feature>
<gene>
    <name evidence="2" type="ORF">mMyoMyo1_001753</name>
</gene>
<organism evidence="2 3">
    <name type="scientific">Myotis myotis</name>
    <name type="common">Greater mouse-eared bat</name>
    <name type="synonym">Vespertilio myotis</name>
    <dbReference type="NCBI Taxonomy" id="51298"/>
    <lineage>
        <taxon>Eukaryota</taxon>
        <taxon>Metazoa</taxon>
        <taxon>Chordata</taxon>
        <taxon>Craniata</taxon>
        <taxon>Vertebrata</taxon>
        <taxon>Euteleostomi</taxon>
        <taxon>Mammalia</taxon>
        <taxon>Eutheria</taxon>
        <taxon>Laurasiatheria</taxon>
        <taxon>Chiroptera</taxon>
        <taxon>Yangochiroptera</taxon>
        <taxon>Vespertilionidae</taxon>
        <taxon>Myotis</taxon>
    </lineage>
</organism>
<evidence type="ECO:0000256" key="1">
    <source>
        <dbReference type="SAM" id="MobiDB-lite"/>
    </source>
</evidence>
<dbReference type="Proteomes" id="UP000527355">
    <property type="component" value="Unassembled WGS sequence"/>
</dbReference>
<dbReference type="Pfam" id="PF15081">
    <property type="entry name" value="DUF4548"/>
    <property type="match status" value="1"/>
</dbReference>
<dbReference type="AlphaFoldDB" id="A0A7J7SPD7"/>
<protein>
    <submittedName>
        <fullName evidence="2">Uncharacterized protein</fullName>
    </submittedName>
</protein>
<reference evidence="2 3" key="1">
    <citation type="journal article" date="2020" name="Nature">
        <title>Six reference-quality genomes reveal evolution of bat adaptations.</title>
        <authorList>
            <person name="Jebb D."/>
            <person name="Huang Z."/>
            <person name="Pippel M."/>
            <person name="Hughes G.M."/>
            <person name="Lavrichenko K."/>
            <person name="Devanna P."/>
            <person name="Winkler S."/>
            <person name="Jermiin L.S."/>
            <person name="Skirmuntt E.C."/>
            <person name="Katzourakis A."/>
            <person name="Burkitt-Gray L."/>
            <person name="Ray D.A."/>
            <person name="Sullivan K.A.M."/>
            <person name="Roscito J.G."/>
            <person name="Kirilenko B.M."/>
            <person name="Davalos L.M."/>
            <person name="Corthals A.P."/>
            <person name="Power M.L."/>
            <person name="Jones G."/>
            <person name="Ransome R.D."/>
            <person name="Dechmann D.K.N."/>
            <person name="Locatelli A.G."/>
            <person name="Puechmaille S.J."/>
            <person name="Fedrigo O."/>
            <person name="Jarvis E.D."/>
            <person name="Hiller M."/>
            <person name="Vernes S.C."/>
            <person name="Myers E.W."/>
            <person name="Teeling E.C."/>
        </authorList>
    </citation>
    <scope>NUCLEOTIDE SEQUENCE [LARGE SCALE GENOMIC DNA]</scope>
    <source>
        <strain evidence="2">MMyoMyo1</strain>
        <tissue evidence="2">Flight muscle</tissue>
    </source>
</reference>
<proteinExistence type="predicted"/>
<accession>A0A7J7SPD7</accession>
<keyword evidence="3" id="KW-1185">Reference proteome</keyword>